<dbReference type="AlphaFoldDB" id="A0A2W2GC45"/>
<feature type="transmembrane region" description="Helical" evidence="1">
    <location>
        <begin position="85"/>
        <end position="108"/>
    </location>
</feature>
<accession>A0A2W2GC45</accession>
<gene>
    <name evidence="2" type="ORF">C1I98_14885</name>
</gene>
<evidence type="ECO:0000313" key="3">
    <source>
        <dbReference type="Proteomes" id="UP000248544"/>
    </source>
</evidence>
<reference evidence="2 3" key="1">
    <citation type="submission" date="2018-01" db="EMBL/GenBank/DDBJ databases">
        <title>Draft genome sequence of Sphaerisporangium sp. 7K107.</title>
        <authorList>
            <person name="Sahin N."/>
            <person name="Saygin H."/>
            <person name="Ay H."/>
        </authorList>
    </citation>
    <scope>NUCLEOTIDE SEQUENCE [LARGE SCALE GENOMIC DNA]</scope>
    <source>
        <strain evidence="2 3">7K107</strain>
    </source>
</reference>
<sequence length="173" mass="17919">MTRQTYLIAAYFVEFLLLAAVINILLIARHTRAEEQTGRAELLRAAVVGRLASLAAALLVSVITNTVPALLVAATTMGAGLPAGIALLFGASTAAMGLVFAGVTGVAVQFTQHSRAAGGIAALALFVVRLLREGVAGDFLADGPDMVGAYVSLNIVFMSFLVSVFTVLPMVRT</sequence>
<feature type="transmembrane region" description="Helical" evidence="1">
    <location>
        <begin position="47"/>
        <end position="73"/>
    </location>
</feature>
<keyword evidence="1" id="KW-0812">Transmembrane</keyword>
<feature type="transmembrane region" description="Helical" evidence="1">
    <location>
        <begin position="151"/>
        <end position="171"/>
    </location>
</feature>
<feature type="transmembrane region" description="Helical" evidence="1">
    <location>
        <begin position="6"/>
        <end position="26"/>
    </location>
</feature>
<dbReference type="EMBL" id="POUA01000100">
    <property type="protein sequence ID" value="PZG45981.1"/>
    <property type="molecule type" value="Genomic_DNA"/>
</dbReference>
<feature type="transmembrane region" description="Helical" evidence="1">
    <location>
        <begin position="115"/>
        <end position="131"/>
    </location>
</feature>
<keyword evidence="1" id="KW-1133">Transmembrane helix</keyword>
<comment type="caution">
    <text evidence="2">The sequence shown here is derived from an EMBL/GenBank/DDBJ whole genome shotgun (WGS) entry which is preliminary data.</text>
</comment>
<evidence type="ECO:0000256" key="1">
    <source>
        <dbReference type="SAM" id="Phobius"/>
    </source>
</evidence>
<name>A0A2W2GC45_9ACTN</name>
<dbReference type="RefSeq" id="WP_111167773.1">
    <property type="nucleotide sequence ID" value="NZ_POUA01000100.1"/>
</dbReference>
<evidence type="ECO:0000313" key="2">
    <source>
        <dbReference type="EMBL" id="PZG45981.1"/>
    </source>
</evidence>
<keyword evidence="3" id="KW-1185">Reference proteome</keyword>
<dbReference type="Proteomes" id="UP000248544">
    <property type="component" value="Unassembled WGS sequence"/>
</dbReference>
<proteinExistence type="predicted"/>
<protein>
    <submittedName>
        <fullName evidence="2">Uncharacterized protein</fullName>
    </submittedName>
</protein>
<organism evidence="2 3">
    <name type="scientific">Spongiactinospora gelatinilytica</name>
    <dbReference type="NCBI Taxonomy" id="2666298"/>
    <lineage>
        <taxon>Bacteria</taxon>
        <taxon>Bacillati</taxon>
        <taxon>Actinomycetota</taxon>
        <taxon>Actinomycetes</taxon>
        <taxon>Streptosporangiales</taxon>
        <taxon>Streptosporangiaceae</taxon>
        <taxon>Spongiactinospora</taxon>
    </lineage>
</organism>
<keyword evidence="1" id="KW-0472">Membrane</keyword>